<proteinExistence type="predicted"/>
<dbReference type="Pfam" id="PF13472">
    <property type="entry name" value="Lipase_GDSL_2"/>
    <property type="match status" value="1"/>
</dbReference>
<dbReference type="Proteomes" id="UP000025061">
    <property type="component" value="Unassembled WGS sequence"/>
</dbReference>
<evidence type="ECO:0000313" key="4">
    <source>
        <dbReference type="Proteomes" id="UP000025061"/>
    </source>
</evidence>
<dbReference type="PANTHER" id="PTHR37834">
    <property type="entry name" value="GDSL-LIKE LIPASE/ACYLHYDROLASE DOMAIN PROTEIN (AFU_ORTHOLOGUE AFUA_2G00620)"/>
    <property type="match status" value="1"/>
</dbReference>
<dbReference type="InterPro" id="IPR052762">
    <property type="entry name" value="PCW_deacetylase/CE"/>
</dbReference>
<protein>
    <submittedName>
        <fullName evidence="3">Putative lipase/acylhydrolase</fullName>
    </submittedName>
</protein>
<organism evidence="3 4">
    <name type="scientific">Hyphomonas hirschiana VP5</name>
    <dbReference type="NCBI Taxonomy" id="1280951"/>
    <lineage>
        <taxon>Bacteria</taxon>
        <taxon>Pseudomonadati</taxon>
        <taxon>Pseudomonadota</taxon>
        <taxon>Alphaproteobacteria</taxon>
        <taxon>Hyphomonadales</taxon>
        <taxon>Hyphomonadaceae</taxon>
        <taxon>Hyphomonas</taxon>
    </lineage>
</organism>
<evidence type="ECO:0000259" key="2">
    <source>
        <dbReference type="Pfam" id="PF13472"/>
    </source>
</evidence>
<keyword evidence="1" id="KW-0732">Signal</keyword>
<dbReference type="RefSeq" id="WP_011646215.1">
    <property type="nucleotide sequence ID" value="NZ_ARYI01000002.1"/>
</dbReference>
<evidence type="ECO:0000256" key="1">
    <source>
        <dbReference type="SAM" id="SignalP"/>
    </source>
</evidence>
<dbReference type="AlphaFoldDB" id="A0A059FZA4"/>
<dbReference type="CDD" id="cd01831">
    <property type="entry name" value="Endoglucanase_E_like"/>
    <property type="match status" value="1"/>
</dbReference>
<dbReference type="PROSITE" id="PS51257">
    <property type="entry name" value="PROKAR_LIPOPROTEIN"/>
    <property type="match status" value="1"/>
</dbReference>
<keyword evidence="3" id="KW-0378">Hydrolase</keyword>
<comment type="caution">
    <text evidence="3">The sequence shown here is derived from an EMBL/GenBank/DDBJ whole genome shotgun (WGS) entry which is preliminary data.</text>
</comment>
<feature type="chain" id="PRO_5001573044" evidence="1">
    <location>
        <begin position="26"/>
        <end position="242"/>
    </location>
</feature>
<dbReference type="EMBL" id="ARYI01000002">
    <property type="protein sequence ID" value="KCZ95850.1"/>
    <property type="molecule type" value="Genomic_DNA"/>
</dbReference>
<keyword evidence="4" id="KW-1185">Reference proteome</keyword>
<dbReference type="InterPro" id="IPR013830">
    <property type="entry name" value="SGNH_hydro"/>
</dbReference>
<reference evidence="3 4" key="1">
    <citation type="submission" date="2013-04" db="EMBL/GenBank/DDBJ databases">
        <title>Hyphomonas hirschiana VP5 Genome Sequencing.</title>
        <authorList>
            <person name="Lai Q."/>
            <person name="Shao Z."/>
        </authorList>
    </citation>
    <scope>NUCLEOTIDE SEQUENCE [LARGE SCALE GENOMIC DNA]</scope>
    <source>
        <strain evidence="3 4">VP5</strain>
    </source>
</reference>
<gene>
    <name evidence="3" type="ORF">HHI_03727</name>
</gene>
<dbReference type="InterPro" id="IPR036514">
    <property type="entry name" value="SGNH_hydro_sf"/>
</dbReference>
<dbReference type="SUPFAM" id="SSF52266">
    <property type="entry name" value="SGNH hydrolase"/>
    <property type="match status" value="1"/>
</dbReference>
<feature type="signal peptide" evidence="1">
    <location>
        <begin position="1"/>
        <end position="25"/>
    </location>
</feature>
<name>A0A059FZA4_9PROT</name>
<dbReference type="GO" id="GO:0052689">
    <property type="term" value="F:carboxylic ester hydrolase activity"/>
    <property type="evidence" value="ECO:0007669"/>
    <property type="project" value="InterPro"/>
</dbReference>
<evidence type="ECO:0000313" key="3">
    <source>
        <dbReference type="EMBL" id="KCZ95850.1"/>
    </source>
</evidence>
<feature type="domain" description="SGNH hydrolase-type esterase" evidence="2">
    <location>
        <begin position="46"/>
        <end position="223"/>
    </location>
</feature>
<accession>A0A059FZA4</accession>
<dbReference type="PANTHER" id="PTHR37834:SF2">
    <property type="entry name" value="ESTERASE, SGNH HYDROLASE-TYPE"/>
    <property type="match status" value="1"/>
</dbReference>
<dbReference type="Gene3D" id="3.40.50.1110">
    <property type="entry name" value="SGNH hydrolase"/>
    <property type="match status" value="1"/>
</dbReference>
<sequence>MFSQVRILALALALVASAGCFNAGAAGPQADTSAEAGAVTVGQVMVIGDSISLGYGVLGEGPYCSGAAEFDDPGRAYPAIFTRSLGAELHLRARSGMGLVRNFNGSGGVTALELLDQTEFPVDLDLAIIHLGTNDFYAHDPGILFENTYDLLLDDLRRRYPDVSILVLSGPMLSGDDRENFDSAVSRVAERQHSKGASVTHILLSASQKEEGRYGCDWHPGIATQQQVAEVILERILHEKKR</sequence>
<dbReference type="InterPro" id="IPR037461">
    <property type="entry name" value="CtCE2-like_dom"/>
</dbReference>